<dbReference type="InterPro" id="IPR012263">
    <property type="entry name" value="M_m6A_EcoRV"/>
</dbReference>
<comment type="caution">
    <text evidence="7">The sequence shown here is derived from an EMBL/GenBank/DDBJ whole genome shotgun (WGS) entry which is preliminary data.</text>
</comment>
<organism evidence="7 8">
    <name type="scientific">Corynebacterium hadale</name>
    <dbReference type="NCBI Taxonomy" id="2026255"/>
    <lineage>
        <taxon>Bacteria</taxon>
        <taxon>Bacillati</taxon>
        <taxon>Actinomycetota</taxon>
        <taxon>Actinomycetes</taxon>
        <taxon>Mycobacteriales</taxon>
        <taxon>Corynebacteriaceae</taxon>
        <taxon>Corynebacterium</taxon>
    </lineage>
</organism>
<dbReference type="Gene3D" id="3.40.50.150">
    <property type="entry name" value="Vaccinia Virus protein VP39"/>
    <property type="match status" value="1"/>
</dbReference>
<accession>A0A269PBD8</accession>
<dbReference type="PRINTS" id="PR00505">
    <property type="entry name" value="D12N6MTFRASE"/>
</dbReference>
<dbReference type="PIRSF" id="PIRSF000398">
    <property type="entry name" value="M_m6A_EcoRV"/>
    <property type="match status" value="1"/>
</dbReference>
<evidence type="ECO:0000256" key="3">
    <source>
        <dbReference type="ARBA" id="ARBA00022603"/>
    </source>
</evidence>
<comment type="similarity">
    <text evidence="1">Belongs to the N(4)/N(6)-methyltransferase family.</text>
</comment>
<dbReference type="GO" id="GO:1904047">
    <property type="term" value="F:S-adenosyl-L-methionine binding"/>
    <property type="evidence" value="ECO:0007669"/>
    <property type="project" value="TreeGrafter"/>
</dbReference>
<evidence type="ECO:0000256" key="1">
    <source>
        <dbReference type="ARBA" id="ARBA00006594"/>
    </source>
</evidence>
<protein>
    <recommendedName>
        <fullName evidence="2">site-specific DNA-methyltransferase (adenine-specific)</fullName>
        <ecNumber evidence="2">2.1.1.72</ecNumber>
    </recommendedName>
</protein>
<dbReference type="InterPro" id="IPR012327">
    <property type="entry name" value="MeTrfase_D12"/>
</dbReference>
<dbReference type="InterPro" id="IPR002052">
    <property type="entry name" value="DNA_methylase_N6_adenine_CS"/>
</dbReference>
<dbReference type="GO" id="GO:0032259">
    <property type="term" value="P:methylation"/>
    <property type="evidence" value="ECO:0007669"/>
    <property type="project" value="UniProtKB-KW"/>
</dbReference>
<dbReference type="GO" id="GO:0006298">
    <property type="term" value="P:mismatch repair"/>
    <property type="evidence" value="ECO:0007669"/>
    <property type="project" value="TreeGrafter"/>
</dbReference>
<dbReference type="AlphaFoldDB" id="A0A269PBD8"/>
<comment type="catalytic activity">
    <reaction evidence="6">
        <text>a 2'-deoxyadenosine in DNA + S-adenosyl-L-methionine = an N(6)-methyl-2'-deoxyadenosine in DNA + S-adenosyl-L-homocysteine + H(+)</text>
        <dbReference type="Rhea" id="RHEA:15197"/>
        <dbReference type="Rhea" id="RHEA-COMP:12418"/>
        <dbReference type="Rhea" id="RHEA-COMP:12419"/>
        <dbReference type="ChEBI" id="CHEBI:15378"/>
        <dbReference type="ChEBI" id="CHEBI:57856"/>
        <dbReference type="ChEBI" id="CHEBI:59789"/>
        <dbReference type="ChEBI" id="CHEBI:90615"/>
        <dbReference type="ChEBI" id="CHEBI:90616"/>
        <dbReference type="EC" id="2.1.1.72"/>
    </reaction>
</comment>
<dbReference type="InterPro" id="IPR029063">
    <property type="entry name" value="SAM-dependent_MTases_sf"/>
</dbReference>
<dbReference type="PANTHER" id="PTHR30481">
    <property type="entry name" value="DNA ADENINE METHYLASE"/>
    <property type="match status" value="1"/>
</dbReference>
<evidence type="ECO:0000313" key="7">
    <source>
        <dbReference type="EMBL" id="PAJ68908.1"/>
    </source>
</evidence>
<evidence type="ECO:0000256" key="5">
    <source>
        <dbReference type="ARBA" id="ARBA00022691"/>
    </source>
</evidence>
<dbReference type="PANTHER" id="PTHR30481:SF2">
    <property type="entry name" value="SITE-SPECIFIC DNA-METHYLTRANSFERASE (ADENINE-SPECIFIC)"/>
    <property type="match status" value="1"/>
</dbReference>
<keyword evidence="3" id="KW-0489">Methyltransferase</keyword>
<evidence type="ECO:0000313" key="8">
    <source>
        <dbReference type="Proteomes" id="UP000215771"/>
    </source>
</evidence>
<evidence type="ECO:0000256" key="2">
    <source>
        <dbReference type="ARBA" id="ARBA00011900"/>
    </source>
</evidence>
<dbReference type="GO" id="GO:0009307">
    <property type="term" value="P:DNA restriction-modification system"/>
    <property type="evidence" value="ECO:0007669"/>
    <property type="project" value="InterPro"/>
</dbReference>
<dbReference type="Proteomes" id="UP000215771">
    <property type="component" value="Unassembled WGS sequence"/>
</dbReference>
<dbReference type="Pfam" id="PF02086">
    <property type="entry name" value="MethyltransfD12"/>
    <property type="match status" value="1"/>
</dbReference>
<proteinExistence type="inferred from homology"/>
<dbReference type="PROSITE" id="PS00092">
    <property type="entry name" value="N6_MTASE"/>
    <property type="match status" value="1"/>
</dbReference>
<reference evidence="7 8" key="1">
    <citation type="submission" date="2017-08" db="EMBL/GenBank/DDBJ databases">
        <authorList>
            <person name="de Groot N.N."/>
        </authorList>
    </citation>
    <scope>NUCLEOTIDE SEQUENCE [LARGE SCALE GENOMIC DNA]</scope>
    <source>
        <strain evidence="7 8">NBT06-6</strain>
    </source>
</reference>
<dbReference type="EC" id="2.1.1.72" evidence="2"/>
<dbReference type="Gene3D" id="1.10.1020.10">
    <property type="entry name" value="Adenine-specific Methyltransferase, Domain 2"/>
    <property type="match status" value="1"/>
</dbReference>
<name>A0A269PBD8_9CORY</name>
<keyword evidence="4" id="KW-0808">Transferase</keyword>
<dbReference type="SUPFAM" id="SSF53335">
    <property type="entry name" value="S-adenosyl-L-methionine-dependent methyltransferases"/>
    <property type="match status" value="1"/>
</dbReference>
<evidence type="ECO:0000256" key="4">
    <source>
        <dbReference type="ARBA" id="ARBA00022679"/>
    </source>
</evidence>
<gene>
    <name evidence="7" type="ORF">CIG21_09545</name>
</gene>
<dbReference type="InterPro" id="IPR023095">
    <property type="entry name" value="Ade_MeTrfase_dom_2"/>
</dbReference>
<evidence type="ECO:0000256" key="6">
    <source>
        <dbReference type="ARBA" id="ARBA00047942"/>
    </source>
</evidence>
<dbReference type="GO" id="GO:0009007">
    <property type="term" value="F:site-specific DNA-methyltransferase (adenine-specific) activity"/>
    <property type="evidence" value="ECO:0007669"/>
    <property type="project" value="UniProtKB-EC"/>
</dbReference>
<dbReference type="GO" id="GO:0043565">
    <property type="term" value="F:sequence-specific DNA binding"/>
    <property type="evidence" value="ECO:0007669"/>
    <property type="project" value="TreeGrafter"/>
</dbReference>
<keyword evidence="5" id="KW-0949">S-adenosyl-L-methionine</keyword>
<dbReference type="EMBL" id="NQMQ01000020">
    <property type="protein sequence ID" value="PAJ68908.1"/>
    <property type="molecule type" value="Genomic_DNA"/>
</dbReference>
<sequence length="309" mass="35482">MPMCQQRHLSNFFAKITTLSNDLHKHMPLTKTPLRYPGGKSQLRPVVKSLIDRSSTDFAEYIEPFCGGSGIAMDLLLNKTVERVWINDLDQGIYSFWHALVAEPDRLMRWIEDVPLTMTEWNRQREIIEGSENVSGYDFNLGAAYFFMSRTNRSGVIRGGVIGGKEQKGRYKLDCRFNKTRLLGLVRAISSESDRIRVTNLNGLDVVTKPVFPDTQPESCLVYADPPYVQKAEGLYMNFFEESDHVKLSYGLKNSLFPYWFATYDDDPLIRRLYSDHDPENINVTYSAQVKRRAAELLIMSAQLRDTLV</sequence>